<feature type="domain" description="HTH myb-type" evidence="4">
    <location>
        <begin position="522"/>
        <end position="581"/>
    </location>
</feature>
<evidence type="ECO:0000256" key="1">
    <source>
        <dbReference type="SAM" id="Coils"/>
    </source>
</evidence>
<feature type="region of interest" description="Disordered" evidence="2">
    <location>
        <begin position="499"/>
        <end position="522"/>
    </location>
</feature>
<dbReference type="AlphaFoldDB" id="A0AAV7F939"/>
<keyword evidence="6" id="KW-1185">Reference proteome</keyword>
<dbReference type="Pfam" id="PF00249">
    <property type="entry name" value="Myb_DNA-binding"/>
    <property type="match status" value="1"/>
</dbReference>
<evidence type="ECO:0000256" key="2">
    <source>
        <dbReference type="SAM" id="MobiDB-lite"/>
    </source>
</evidence>
<dbReference type="CDD" id="cd11660">
    <property type="entry name" value="SANT_TRF"/>
    <property type="match status" value="1"/>
</dbReference>
<feature type="coiled-coil region" evidence="1">
    <location>
        <begin position="102"/>
        <end position="129"/>
    </location>
</feature>
<dbReference type="Proteomes" id="UP000825729">
    <property type="component" value="Unassembled WGS sequence"/>
</dbReference>
<dbReference type="Gene3D" id="1.10.246.220">
    <property type="match status" value="1"/>
</dbReference>
<accession>A0AAV7F939</accession>
<proteinExistence type="predicted"/>
<dbReference type="PROSITE" id="PS50090">
    <property type="entry name" value="MYB_LIKE"/>
    <property type="match status" value="1"/>
</dbReference>
<name>A0AAV7F939_ARIFI</name>
<dbReference type="PANTHER" id="PTHR47122">
    <property type="entry name" value="MYB-LIKE DNA-BINDING DOMAIN CONTAINING PROTEIN, EXPRESSED"/>
    <property type="match status" value="1"/>
</dbReference>
<evidence type="ECO:0000259" key="4">
    <source>
        <dbReference type="PROSITE" id="PS51294"/>
    </source>
</evidence>
<feature type="domain" description="Myb-like" evidence="3">
    <location>
        <begin position="522"/>
        <end position="577"/>
    </location>
</feature>
<organism evidence="5 6">
    <name type="scientific">Aristolochia fimbriata</name>
    <name type="common">White veined hardy Dutchman's pipe vine</name>
    <dbReference type="NCBI Taxonomy" id="158543"/>
    <lineage>
        <taxon>Eukaryota</taxon>
        <taxon>Viridiplantae</taxon>
        <taxon>Streptophyta</taxon>
        <taxon>Embryophyta</taxon>
        <taxon>Tracheophyta</taxon>
        <taxon>Spermatophyta</taxon>
        <taxon>Magnoliopsida</taxon>
        <taxon>Magnoliidae</taxon>
        <taxon>Piperales</taxon>
        <taxon>Aristolochiaceae</taxon>
        <taxon>Aristolochia</taxon>
    </lineage>
</organism>
<gene>
    <name evidence="5" type="ORF">H6P81_002203</name>
</gene>
<dbReference type="EMBL" id="JAINDJ010000002">
    <property type="protein sequence ID" value="KAG9457695.1"/>
    <property type="molecule type" value="Genomic_DNA"/>
</dbReference>
<dbReference type="InterPro" id="IPR001005">
    <property type="entry name" value="SANT/Myb"/>
</dbReference>
<evidence type="ECO:0000313" key="5">
    <source>
        <dbReference type="EMBL" id="KAG9457695.1"/>
    </source>
</evidence>
<protein>
    <submittedName>
        <fullName evidence="5">Uncharacterized protein</fullName>
    </submittedName>
</protein>
<evidence type="ECO:0000313" key="6">
    <source>
        <dbReference type="Proteomes" id="UP000825729"/>
    </source>
</evidence>
<evidence type="ECO:0000259" key="3">
    <source>
        <dbReference type="PROSITE" id="PS50090"/>
    </source>
</evidence>
<reference evidence="5 6" key="1">
    <citation type="submission" date="2021-07" db="EMBL/GenBank/DDBJ databases">
        <title>The Aristolochia fimbriata genome: insights into angiosperm evolution, floral development and chemical biosynthesis.</title>
        <authorList>
            <person name="Jiao Y."/>
        </authorList>
    </citation>
    <scope>NUCLEOTIDE SEQUENCE [LARGE SCALE GENOMIC DNA]</scope>
    <source>
        <strain evidence="5">IBCAS-2021</strain>
        <tissue evidence="5">Leaf</tissue>
    </source>
</reference>
<keyword evidence="1" id="KW-0175">Coiled coil</keyword>
<dbReference type="PANTHER" id="PTHR47122:SF4">
    <property type="entry name" value="TRF-LIKE 3"/>
    <property type="match status" value="1"/>
</dbReference>
<dbReference type="InterPro" id="IPR009057">
    <property type="entry name" value="Homeodomain-like_sf"/>
</dbReference>
<sequence>MGTLPEAKTSCEIPITKTLDETVRLCVSSNQQVAHPVVYKLVRVEGDGRLVPATDDEVMAVEDFLDDERSQPASLEEARISRGFLSDEISLKKPVGETTEGRENIEADAEKLNARLEFIEEMLQRVKQEERLRLSCGYPDRLSKFISMDEMILDKHDQEPYTNGNLKEENPVQDSAVNARLINTDCVESKINEMLAMSTDDPITSSALLNDCTGYNPDISTTEGEICLDSLSIRELQETFKSTFGRTTSVKDKLWLKRRIAMGLTNSYDVPTTNFVIKGKTLISKKVERDGFHDAVGDTNEHYTDMSVRLQHCQVSSSKGLRKPRIEVEDSRNCEYHEVQTAGKRIRKPTKRYIEELSEVETRECSGRLGSSGKSCRHSHDPQRFQIGHLQGDFSSRKMIVTRNDSLGGSGVQVPYVSRVRRGRPRQNFMALMKYQPSGIAAEAVEEDFGMQISRQQGDIESFQTETLSQQIQQASGDKLEKQMVIDTSEQLKTVDMENADSSADDTSDENVATVPTANGGTRRKHHRAWTLSEVVKLVEGVSRYGAGRWSEIKRLAFASYSYRTSVDLKDKWRNLLRASFSQVHANKGVKTPRKHAAIPIPAPILIRVRELAEMHGQTNYYPSSSKLVGKRPSKNVHEIR</sequence>
<feature type="compositionally biased region" description="Polar residues" evidence="2">
    <location>
        <begin position="510"/>
        <end position="520"/>
    </location>
</feature>
<dbReference type="SUPFAM" id="SSF46689">
    <property type="entry name" value="Homeodomain-like"/>
    <property type="match status" value="1"/>
</dbReference>
<comment type="caution">
    <text evidence="5">The sequence shown here is derived from an EMBL/GenBank/DDBJ whole genome shotgun (WGS) entry which is preliminary data.</text>
</comment>
<dbReference type="InterPro" id="IPR017930">
    <property type="entry name" value="Myb_dom"/>
</dbReference>
<dbReference type="SMART" id="SM00717">
    <property type="entry name" value="SANT"/>
    <property type="match status" value="1"/>
</dbReference>
<dbReference type="PROSITE" id="PS51294">
    <property type="entry name" value="HTH_MYB"/>
    <property type="match status" value="1"/>
</dbReference>